<dbReference type="Proteomes" id="UP000243525">
    <property type="component" value="Unassembled WGS sequence"/>
</dbReference>
<protein>
    <recommendedName>
        <fullName evidence="1">Polymerase/histidinol phosphatase N-terminal domain-containing protein</fullName>
    </recommendedName>
</protein>
<evidence type="ECO:0000313" key="3">
    <source>
        <dbReference type="Proteomes" id="UP000243525"/>
    </source>
</evidence>
<dbReference type="PANTHER" id="PTHR42924:SF3">
    <property type="entry name" value="POLYMERASE_HISTIDINOL PHOSPHATASE N-TERMINAL DOMAIN-CONTAINING PROTEIN"/>
    <property type="match status" value="1"/>
</dbReference>
<dbReference type="GO" id="GO:0035312">
    <property type="term" value="F:5'-3' DNA exonuclease activity"/>
    <property type="evidence" value="ECO:0007669"/>
    <property type="project" value="TreeGrafter"/>
</dbReference>
<dbReference type="Pfam" id="PF16392">
    <property type="entry name" value="DUF5001"/>
    <property type="match status" value="1"/>
</dbReference>
<sequence length="374" mass="42649">MKMLIPRGILTTLLLILLLTTSNAQYRKEIHIPNILGYQTLKCDFHIHTVFSDGDVWPTVRVQEAWAEGLDVIAITDHIEYRPHSVDMEADLNRPYEVAKPLADQMGIILVRGAEITRNMPPGHLTAIFIKNANLLEREDWWEACVEAREQGAFVFWNHPGWKQQQPDTTRWWPEHSRLMNAGILKGIELFSGDEFYPEALRWAQEKNLTILANSNIHAPSSQAYPSPAAKRPISLVFALDKSESAIKAALADNRTAVLFNDTLIGERRFLTPIFISAIEIKNTKLNLKDQDIKYLQIYNNSDIPFRLHQRQPSIGFSCPEEIILPANRTVSIELTGISEEVEQMTTLKMFYEATNLLTKRGEKLPVNIDVPNK</sequence>
<dbReference type="OrthoDB" id="9804333at2"/>
<dbReference type="InterPro" id="IPR032165">
    <property type="entry name" value="DUF5001"/>
</dbReference>
<accession>A0A2T5C0Z5</accession>
<organism evidence="2 3">
    <name type="scientific">Mangrovibacterium marinum</name>
    <dbReference type="NCBI Taxonomy" id="1639118"/>
    <lineage>
        <taxon>Bacteria</taxon>
        <taxon>Pseudomonadati</taxon>
        <taxon>Bacteroidota</taxon>
        <taxon>Bacteroidia</taxon>
        <taxon>Marinilabiliales</taxon>
        <taxon>Prolixibacteraceae</taxon>
        <taxon>Mangrovibacterium</taxon>
    </lineage>
</organism>
<dbReference type="SMART" id="SM00481">
    <property type="entry name" value="POLIIIAc"/>
    <property type="match status" value="1"/>
</dbReference>
<dbReference type="GO" id="GO:0004534">
    <property type="term" value="F:5'-3' RNA exonuclease activity"/>
    <property type="evidence" value="ECO:0007669"/>
    <property type="project" value="TreeGrafter"/>
</dbReference>
<dbReference type="AlphaFoldDB" id="A0A2T5C0Z5"/>
<comment type="caution">
    <text evidence="2">The sequence shown here is derived from an EMBL/GenBank/DDBJ whole genome shotgun (WGS) entry which is preliminary data.</text>
</comment>
<dbReference type="InterPro" id="IPR052018">
    <property type="entry name" value="PHP_domain"/>
</dbReference>
<dbReference type="RefSeq" id="WP_107822444.1">
    <property type="nucleotide sequence ID" value="NZ_OY782574.1"/>
</dbReference>
<dbReference type="EMBL" id="QAAD01000009">
    <property type="protein sequence ID" value="PTN08298.1"/>
    <property type="molecule type" value="Genomic_DNA"/>
</dbReference>
<dbReference type="PANTHER" id="PTHR42924">
    <property type="entry name" value="EXONUCLEASE"/>
    <property type="match status" value="1"/>
</dbReference>
<dbReference type="InterPro" id="IPR016195">
    <property type="entry name" value="Pol/histidinol_Pase-like"/>
</dbReference>
<evidence type="ECO:0000259" key="1">
    <source>
        <dbReference type="SMART" id="SM00481"/>
    </source>
</evidence>
<feature type="domain" description="Polymerase/histidinol phosphatase N-terminal" evidence="1">
    <location>
        <begin position="43"/>
        <end position="120"/>
    </location>
</feature>
<reference evidence="2 3" key="1">
    <citation type="submission" date="2018-04" db="EMBL/GenBank/DDBJ databases">
        <title>Genomic Encyclopedia of Archaeal and Bacterial Type Strains, Phase II (KMG-II): from individual species to whole genera.</title>
        <authorList>
            <person name="Goeker M."/>
        </authorList>
    </citation>
    <scope>NUCLEOTIDE SEQUENCE [LARGE SCALE GENOMIC DNA]</scope>
    <source>
        <strain evidence="2 3">DSM 28823</strain>
    </source>
</reference>
<dbReference type="InterPro" id="IPR003141">
    <property type="entry name" value="Pol/His_phosphatase_N"/>
</dbReference>
<proteinExistence type="predicted"/>
<evidence type="ECO:0000313" key="2">
    <source>
        <dbReference type="EMBL" id="PTN08298.1"/>
    </source>
</evidence>
<dbReference type="SUPFAM" id="SSF89550">
    <property type="entry name" value="PHP domain-like"/>
    <property type="match status" value="1"/>
</dbReference>
<keyword evidence="3" id="KW-1185">Reference proteome</keyword>
<gene>
    <name evidence="2" type="ORF">C8N47_10932</name>
</gene>
<dbReference type="Gene3D" id="3.20.20.140">
    <property type="entry name" value="Metal-dependent hydrolases"/>
    <property type="match status" value="1"/>
</dbReference>
<name>A0A2T5C0Z5_9BACT</name>